<dbReference type="AlphaFoldDB" id="A0A8H5M3P5"/>
<sequence>MMVGLLLASLLCGVASVQTVIFFSTKRSDPPLHKISIAMLCAAYYYVVEHTGEQFPPSSGVEVLASMSVTTASDFIVGGLLIYTLAKSETNLSWTDSSFKMLIAYCVNTGIITGRPAKLTTHVLSYFRHDDSRSSHDMLASGELSPPIISMKLPEEQLSTPTINEIGLPLYKGGFTPKRVY</sequence>
<dbReference type="EMBL" id="JAACJN010000068">
    <property type="protein sequence ID" value="KAF5379627.1"/>
    <property type="molecule type" value="Genomic_DNA"/>
</dbReference>
<dbReference type="Proteomes" id="UP000518752">
    <property type="component" value="Unassembled WGS sequence"/>
</dbReference>
<accession>A0A8H5M3P5</accession>
<evidence type="ECO:0000313" key="2">
    <source>
        <dbReference type="EMBL" id="KAF5379627.1"/>
    </source>
</evidence>
<comment type="caution">
    <text evidence="2">The sequence shown here is derived from an EMBL/GenBank/DDBJ whole genome shotgun (WGS) entry which is preliminary data.</text>
</comment>
<keyword evidence="1" id="KW-0732">Signal</keyword>
<organism evidence="2 3">
    <name type="scientific">Collybiopsis confluens</name>
    <dbReference type="NCBI Taxonomy" id="2823264"/>
    <lineage>
        <taxon>Eukaryota</taxon>
        <taxon>Fungi</taxon>
        <taxon>Dikarya</taxon>
        <taxon>Basidiomycota</taxon>
        <taxon>Agaricomycotina</taxon>
        <taxon>Agaricomycetes</taxon>
        <taxon>Agaricomycetidae</taxon>
        <taxon>Agaricales</taxon>
        <taxon>Marasmiineae</taxon>
        <taxon>Omphalotaceae</taxon>
        <taxon>Collybiopsis</taxon>
    </lineage>
</organism>
<evidence type="ECO:0000256" key="1">
    <source>
        <dbReference type="SAM" id="SignalP"/>
    </source>
</evidence>
<proteinExistence type="predicted"/>
<dbReference type="OrthoDB" id="3270417at2759"/>
<reference evidence="2 3" key="1">
    <citation type="journal article" date="2020" name="ISME J.">
        <title>Uncovering the hidden diversity of litter-decomposition mechanisms in mushroom-forming fungi.</title>
        <authorList>
            <person name="Floudas D."/>
            <person name="Bentzer J."/>
            <person name="Ahren D."/>
            <person name="Johansson T."/>
            <person name="Persson P."/>
            <person name="Tunlid A."/>
        </authorList>
    </citation>
    <scope>NUCLEOTIDE SEQUENCE [LARGE SCALE GENOMIC DNA]</scope>
    <source>
        <strain evidence="2 3">CBS 406.79</strain>
    </source>
</reference>
<name>A0A8H5M3P5_9AGAR</name>
<keyword evidence="3" id="KW-1185">Reference proteome</keyword>
<feature type="chain" id="PRO_5034970351" evidence="1">
    <location>
        <begin position="17"/>
        <end position="181"/>
    </location>
</feature>
<evidence type="ECO:0000313" key="3">
    <source>
        <dbReference type="Proteomes" id="UP000518752"/>
    </source>
</evidence>
<feature type="signal peptide" evidence="1">
    <location>
        <begin position="1"/>
        <end position="16"/>
    </location>
</feature>
<protein>
    <submittedName>
        <fullName evidence="2">Uncharacterized protein</fullName>
    </submittedName>
</protein>
<gene>
    <name evidence="2" type="ORF">D9757_009209</name>
</gene>